<name>A0A6J7WS35_9CAUD</name>
<evidence type="ECO:0000313" key="1">
    <source>
        <dbReference type="EMBL" id="CAB5219628.1"/>
    </source>
</evidence>
<organism evidence="1">
    <name type="scientific">uncultured Caudovirales phage</name>
    <dbReference type="NCBI Taxonomy" id="2100421"/>
    <lineage>
        <taxon>Viruses</taxon>
        <taxon>Duplodnaviria</taxon>
        <taxon>Heunggongvirae</taxon>
        <taxon>Uroviricota</taxon>
        <taxon>Caudoviricetes</taxon>
        <taxon>Peduoviridae</taxon>
        <taxon>Maltschvirus</taxon>
        <taxon>Maltschvirus maltsch</taxon>
    </lineage>
</organism>
<evidence type="ECO:0008006" key="2">
    <source>
        <dbReference type="Google" id="ProtNLM"/>
    </source>
</evidence>
<protein>
    <recommendedName>
        <fullName evidence="2">LysM domain-containing protein</fullName>
    </recommendedName>
</protein>
<accession>A0A6J7WS35</accession>
<dbReference type="EMBL" id="LR798267">
    <property type="protein sequence ID" value="CAB5219628.1"/>
    <property type="molecule type" value="Genomic_DNA"/>
</dbReference>
<sequence length="91" mass="10643">MIYTDSRYADGKVFSTYTTRGTQYQALVFRQFPTAVVGYSLYLWREEDRIDRIALTFLGDASRWWTIMDINPEILNPYDIPVGTIVRIPRG</sequence>
<gene>
    <name evidence="1" type="ORF">UFOVP221_104</name>
</gene>
<reference evidence="1" key="1">
    <citation type="submission" date="2020-05" db="EMBL/GenBank/DDBJ databases">
        <authorList>
            <person name="Chiriac C."/>
            <person name="Salcher M."/>
            <person name="Ghai R."/>
            <person name="Kavagutti S V."/>
        </authorList>
    </citation>
    <scope>NUCLEOTIDE SEQUENCE</scope>
</reference>
<proteinExistence type="predicted"/>